<dbReference type="Proteomes" id="UP000663879">
    <property type="component" value="Unassembled WGS sequence"/>
</dbReference>
<dbReference type="InterPro" id="IPR009003">
    <property type="entry name" value="Peptidase_S1_PA"/>
</dbReference>
<evidence type="ECO:0000313" key="6">
    <source>
        <dbReference type="Proteomes" id="UP000663879"/>
    </source>
</evidence>
<dbReference type="SUPFAM" id="SSF50494">
    <property type="entry name" value="Trypsin-like serine proteases"/>
    <property type="match status" value="1"/>
</dbReference>
<dbReference type="CDD" id="cd00190">
    <property type="entry name" value="Tryp_SPc"/>
    <property type="match status" value="1"/>
</dbReference>
<dbReference type="InterPro" id="IPR018114">
    <property type="entry name" value="TRYPSIN_HIS"/>
</dbReference>
<comment type="similarity">
    <text evidence="2">Belongs to the peptidase S1 family. CLIP subfamily.</text>
</comment>
<gene>
    <name evidence="5" type="ORF">OXX778_LOCUS11796</name>
</gene>
<feature type="transmembrane region" description="Helical" evidence="3">
    <location>
        <begin position="20"/>
        <end position="45"/>
    </location>
</feature>
<dbReference type="Gene3D" id="2.40.10.10">
    <property type="entry name" value="Trypsin-like serine proteases"/>
    <property type="match status" value="1"/>
</dbReference>
<dbReference type="InterPro" id="IPR051487">
    <property type="entry name" value="Ser/Thr_Proteases_Immune/Dev"/>
</dbReference>
<proteinExistence type="inferred from homology"/>
<reference evidence="5" key="1">
    <citation type="submission" date="2021-02" db="EMBL/GenBank/DDBJ databases">
        <authorList>
            <person name="Nowell W R."/>
        </authorList>
    </citation>
    <scope>NUCLEOTIDE SEQUENCE</scope>
    <source>
        <strain evidence="5">Ploen Becks lab</strain>
    </source>
</reference>
<accession>A0A814A870</accession>
<dbReference type="PANTHER" id="PTHR24256">
    <property type="entry name" value="TRYPTASE-RELATED"/>
    <property type="match status" value="1"/>
</dbReference>
<dbReference type="OrthoDB" id="9448935at2759"/>
<organism evidence="5 6">
    <name type="scientific">Brachionus calyciflorus</name>
    <dbReference type="NCBI Taxonomy" id="104777"/>
    <lineage>
        <taxon>Eukaryota</taxon>
        <taxon>Metazoa</taxon>
        <taxon>Spiralia</taxon>
        <taxon>Gnathifera</taxon>
        <taxon>Rotifera</taxon>
        <taxon>Eurotatoria</taxon>
        <taxon>Monogononta</taxon>
        <taxon>Pseudotrocha</taxon>
        <taxon>Ploima</taxon>
        <taxon>Brachionidae</taxon>
        <taxon>Brachionus</taxon>
    </lineage>
</organism>
<dbReference type="PROSITE" id="PS50240">
    <property type="entry name" value="TRYPSIN_DOM"/>
    <property type="match status" value="1"/>
</dbReference>
<dbReference type="Pfam" id="PF00089">
    <property type="entry name" value="Trypsin"/>
    <property type="match status" value="2"/>
</dbReference>
<dbReference type="EMBL" id="CAJNOC010002045">
    <property type="protein sequence ID" value="CAF0908988.1"/>
    <property type="molecule type" value="Genomic_DNA"/>
</dbReference>
<dbReference type="PRINTS" id="PR00722">
    <property type="entry name" value="CHYMOTRYPSIN"/>
</dbReference>
<dbReference type="AlphaFoldDB" id="A0A814A870"/>
<evidence type="ECO:0000256" key="2">
    <source>
        <dbReference type="ARBA" id="ARBA00024195"/>
    </source>
</evidence>
<feature type="domain" description="Peptidase S1" evidence="4">
    <location>
        <begin position="83"/>
        <end position="362"/>
    </location>
</feature>
<dbReference type="InterPro" id="IPR001314">
    <property type="entry name" value="Peptidase_S1A"/>
</dbReference>
<dbReference type="InterPro" id="IPR001254">
    <property type="entry name" value="Trypsin_dom"/>
</dbReference>
<comment type="caution">
    <text evidence="5">The sequence shown here is derived from an EMBL/GenBank/DDBJ whole genome shotgun (WGS) entry which is preliminary data.</text>
</comment>
<keyword evidence="1" id="KW-1015">Disulfide bond</keyword>
<evidence type="ECO:0000256" key="1">
    <source>
        <dbReference type="ARBA" id="ARBA00023157"/>
    </source>
</evidence>
<dbReference type="SMART" id="SM00020">
    <property type="entry name" value="Tryp_SPc"/>
    <property type="match status" value="1"/>
</dbReference>
<dbReference type="GO" id="GO:0006508">
    <property type="term" value="P:proteolysis"/>
    <property type="evidence" value="ECO:0007669"/>
    <property type="project" value="InterPro"/>
</dbReference>
<sequence length="363" mass="40916">MTKIIPFNEPLDRNNKIQLVLKILSLTFQILVLIIIAAGLLIYFIGFHNKPPAVEETEPCPNKYSGFVCDECGVIHNEPNVKIAGGIAVSNNSWPAAAFIVFDYYNYLRLNNSWFYLARRFFCGATLINRRTIITAGHCIIDRLDFVFRNVPYSIRVEPNDYMTTVAEMYSVYINAQDLNGWNLWRLPPPLLKIGVVEFTRHEEYNPVTYLNNIAVFKLSYEVELDHNTQLACLPDPSYDSYPLTLNVDGWITGWGENITNGTFPILRNQNAKVKIYDNSVCMASRNPFFRDGEKQLCAGSTAADICSADAGNALYVRDKVNGVDKFIMVGIASFGASCASGPPSVFTKVSAYRDWILHHVSY</sequence>
<evidence type="ECO:0000259" key="4">
    <source>
        <dbReference type="PROSITE" id="PS50240"/>
    </source>
</evidence>
<keyword evidence="3" id="KW-0472">Membrane</keyword>
<evidence type="ECO:0000256" key="3">
    <source>
        <dbReference type="SAM" id="Phobius"/>
    </source>
</evidence>
<keyword evidence="6" id="KW-1185">Reference proteome</keyword>
<dbReference type="InterPro" id="IPR043504">
    <property type="entry name" value="Peptidase_S1_PA_chymotrypsin"/>
</dbReference>
<keyword evidence="3" id="KW-0812">Transmembrane</keyword>
<protein>
    <recommendedName>
        <fullName evidence="4">Peptidase S1 domain-containing protein</fullName>
    </recommendedName>
</protein>
<dbReference type="GO" id="GO:0004252">
    <property type="term" value="F:serine-type endopeptidase activity"/>
    <property type="evidence" value="ECO:0007669"/>
    <property type="project" value="InterPro"/>
</dbReference>
<name>A0A814A870_9BILA</name>
<dbReference type="PROSITE" id="PS00134">
    <property type="entry name" value="TRYPSIN_HIS"/>
    <property type="match status" value="1"/>
</dbReference>
<evidence type="ECO:0000313" key="5">
    <source>
        <dbReference type="EMBL" id="CAF0908988.1"/>
    </source>
</evidence>
<keyword evidence="3" id="KW-1133">Transmembrane helix</keyword>